<gene>
    <name evidence="1" type="ORF">Hamer_G007240</name>
</gene>
<name>A0A8J5MUZ4_HOMAM</name>
<proteinExistence type="predicted"/>
<dbReference type="AlphaFoldDB" id="A0A8J5MUZ4"/>
<reference evidence="1" key="1">
    <citation type="journal article" date="2021" name="Sci. Adv.">
        <title>The American lobster genome reveals insights on longevity, neural, and immune adaptations.</title>
        <authorList>
            <person name="Polinski J.M."/>
            <person name="Zimin A.V."/>
            <person name="Clark K.F."/>
            <person name="Kohn A.B."/>
            <person name="Sadowski N."/>
            <person name="Timp W."/>
            <person name="Ptitsyn A."/>
            <person name="Khanna P."/>
            <person name="Romanova D.Y."/>
            <person name="Williams P."/>
            <person name="Greenwood S.J."/>
            <person name="Moroz L.L."/>
            <person name="Walt D.R."/>
            <person name="Bodnar A.G."/>
        </authorList>
    </citation>
    <scope>NUCLEOTIDE SEQUENCE</scope>
    <source>
        <strain evidence="1">GMGI-L3</strain>
    </source>
</reference>
<comment type="caution">
    <text evidence="1">The sequence shown here is derived from an EMBL/GenBank/DDBJ whole genome shotgun (WGS) entry which is preliminary data.</text>
</comment>
<feature type="non-terminal residue" evidence="1">
    <location>
        <position position="1"/>
    </location>
</feature>
<keyword evidence="2" id="KW-1185">Reference proteome</keyword>
<protein>
    <submittedName>
        <fullName evidence="1">Uncharacterized protein</fullName>
    </submittedName>
</protein>
<evidence type="ECO:0000313" key="2">
    <source>
        <dbReference type="Proteomes" id="UP000747542"/>
    </source>
</evidence>
<dbReference type="EMBL" id="JAHLQT010024345">
    <property type="protein sequence ID" value="KAG7165410.1"/>
    <property type="molecule type" value="Genomic_DNA"/>
</dbReference>
<accession>A0A8J5MUZ4</accession>
<organism evidence="1 2">
    <name type="scientific">Homarus americanus</name>
    <name type="common">American lobster</name>
    <dbReference type="NCBI Taxonomy" id="6706"/>
    <lineage>
        <taxon>Eukaryota</taxon>
        <taxon>Metazoa</taxon>
        <taxon>Ecdysozoa</taxon>
        <taxon>Arthropoda</taxon>
        <taxon>Crustacea</taxon>
        <taxon>Multicrustacea</taxon>
        <taxon>Malacostraca</taxon>
        <taxon>Eumalacostraca</taxon>
        <taxon>Eucarida</taxon>
        <taxon>Decapoda</taxon>
        <taxon>Pleocyemata</taxon>
        <taxon>Astacidea</taxon>
        <taxon>Nephropoidea</taxon>
        <taxon>Nephropidae</taxon>
        <taxon>Homarus</taxon>
    </lineage>
</organism>
<evidence type="ECO:0000313" key="1">
    <source>
        <dbReference type="EMBL" id="KAG7165410.1"/>
    </source>
</evidence>
<dbReference type="Proteomes" id="UP000747542">
    <property type="component" value="Unassembled WGS sequence"/>
</dbReference>
<sequence length="60" mass="7005">NHRPDNSSFGRSARLAVEQLVRVRKTCSVAEKIVSDYNTGKRRRRSNYSFSRFALTNSKW</sequence>